<protein>
    <submittedName>
        <fullName evidence="2">Glucosamine-6-phosphate deaminase</fullName>
        <ecNumber evidence="2">3.5.99.6</ecNumber>
    </submittedName>
</protein>
<dbReference type="GO" id="GO:0004342">
    <property type="term" value="F:glucosamine-6-phosphate deaminase activity"/>
    <property type="evidence" value="ECO:0007669"/>
    <property type="project" value="UniProtKB-EC"/>
</dbReference>
<feature type="domain" description="Glucosamine/galactosamine-6-phosphate isomerase" evidence="1">
    <location>
        <begin position="9"/>
        <end position="223"/>
    </location>
</feature>
<proteinExistence type="predicted"/>
<sequence length="238" mass="26916">MKITTVKTYEAMSELAAATIWSKMNSDRRVNCGVTIGAAPKRAYELVIERMKCNKHYSNFHVYTLDGSPLEHTQHTTTYAEMKKIFFEPARIKEENIHEITLQNYLTFDQQIEDDGGLDLVIIGLGSDGRFCGNLTQTTDFNSLAYEVEIKPDYPWYEFFAELYRSYNQAVPKSFVTLGPLSIMKAKEVLLIAHGDNKAEALAKMLKGPLTEDFPASFLRQHSNITVIADEDAAKLIS</sequence>
<dbReference type="InterPro" id="IPR006148">
    <property type="entry name" value="Glc/Gal-6P_isomerase"/>
</dbReference>
<name>A0ABU3EWG3_9ENTE</name>
<keyword evidence="3" id="KW-1185">Reference proteome</keyword>
<accession>A0ABU3EWG3</accession>
<dbReference type="EC" id="3.5.99.6" evidence="2"/>
<organism evidence="2 3">
    <name type="scientific">Enterococcus hulanensis</name>
    <dbReference type="NCBI Taxonomy" id="2559929"/>
    <lineage>
        <taxon>Bacteria</taxon>
        <taxon>Bacillati</taxon>
        <taxon>Bacillota</taxon>
        <taxon>Bacilli</taxon>
        <taxon>Lactobacillales</taxon>
        <taxon>Enterococcaceae</taxon>
        <taxon>Enterococcus</taxon>
    </lineage>
</organism>
<dbReference type="Pfam" id="PF01182">
    <property type="entry name" value="Glucosamine_iso"/>
    <property type="match status" value="1"/>
</dbReference>
<dbReference type="InterPro" id="IPR052960">
    <property type="entry name" value="GlcN6P_deaminase-like"/>
</dbReference>
<dbReference type="SUPFAM" id="SSF100950">
    <property type="entry name" value="NagB/RpiA/CoA transferase-like"/>
    <property type="match status" value="1"/>
</dbReference>
<evidence type="ECO:0000313" key="2">
    <source>
        <dbReference type="EMBL" id="MDT2599210.1"/>
    </source>
</evidence>
<reference evidence="2 3" key="1">
    <citation type="submission" date="2023-03" db="EMBL/GenBank/DDBJ databases">
        <authorList>
            <person name="Shen W."/>
            <person name="Cai J."/>
        </authorList>
    </citation>
    <scope>NUCLEOTIDE SEQUENCE [LARGE SCALE GENOMIC DNA]</scope>
    <source>
        <strain evidence="2 3">D6-4</strain>
    </source>
</reference>
<dbReference type="RefSeq" id="WP_311821961.1">
    <property type="nucleotide sequence ID" value="NZ_JARPYF010000004.1"/>
</dbReference>
<gene>
    <name evidence="2" type="ORF">P7D85_05450</name>
</gene>
<comment type="caution">
    <text evidence="2">The sequence shown here is derived from an EMBL/GenBank/DDBJ whole genome shotgun (WGS) entry which is preliminary data.</text>
</comment>
<dbReference type="EMBL" id="JARPYI010000002">
    <property type="protein sequence ID" value="MDT2599210.1"/>
    <property type="molecule type" value="Genomic_DNA"/>
</dbReference>
<keyword evidence="2" id="KW-0378">Hydrolase</keyword>
<dbReference type="NCBIfam" id="NF009022">
    <property type="entry name" value="PRK12358.1"/>
    <property type="match status" value="1"/>
</dbReference>
<dbReference type="Proteomes" id="UP001252875">
    <property type="component" value="Unassembled WGS sequence"/>
</dbReference>
<dbReference type="Gene3D" id="3.40.50.1360">
    <property type="match status" value="1"/>
</dbReference>
<dbReference type="PANTHER" id="PTHR42892:SF1">
    <property type="entry name" value="GLUCOSAMINE-6-PHOSPHATE ISOMERASE"/>
    <property type="match status" value="1"/>
</dbReference>
<evidence type="ECO:0000313" key="3">
    <source>
        <dbReference type="Proteomes" id="UP001252875"/>
    </source>
</evidence>
<dbReference type="InterPro" id="IPR037171">
    <property type="entry name" value="NagB/RpiA_transferase-like"/>
</dbReference>
<dbReference type="PANTHER" id="PTHR42892">
    <property type="entry name" value="GLUCOSAMINE-6-PHOSPHATE DEAMINASE-LIKE PROTEIN BT_0258-RELATED"/>
    <property type="match status" value="1"/>
</dbReference>
<evidence type="ECO:0000259" key="1">
    <source>
        <dbReference type="Pfam" id="PF01182"/>
    </source>
</evidence>